<dbReference type="GO" id="GO:0047527">
    <property type="term" value="F:2,3-dihydroxybenzoate-serine ligase activity"/>
    <property type="evidence" value="ECO:0007669"/>
    <property type="project" value="TreeGrafter"/>
</dbReference>
<dbReference type="InterPro" id="IPR020802">
    <property type="entry name" value="TesA-like"/>
</dbReference>
<dbReference type="Gene3D" id="2.30.38.10">
    <property type="entry name" value="Luciferase, Domain 3"/>
    <property type="match status" value="2"/>
</dbReference>
<evidence type="ECO:0000256" key="2">
    <source>
        <dbReference type="ARBA" id="ARBA00006432"/>
    </source>
</evidence>
<dbReference type="Gene3D" id="3.30.559.10">
    <property type="entry name" value="Chloramphenicol acetyltransferase-like domain"/>
    <property type="match status" value="2"/>
</dbReference>
<evidence type="ECO:0000259" key="5">
    <source>
        <dbReference type="PROSITE" id="PS50075"/>
    </source>
</evidence>
<name>A0A099L3K5_COLPS</name>
<dbReference type="FunFam" id="3.30.300.30:FF:000010">
    <property type="entry name" value="Enterobactin synthetase component F"/>
    <property type="match status" value="1"/>
</dbReference>
<dbReference type="FunFam" id="3.40.50.12780:FF:000012">
    <property type="entry name" value="Non-ribosomal peptide synthetase"/>
    <property type="match status" value="2"/>
</dbReference>
<feature type="domain" description="Carrier" evidence="5">
    <location>
        <begin position="2080"/>
        <end position="2154"/>
    </location>
</feature>
<reference evidence="6 7" key="1">
    <citation type="submission" date="2014-08" db="EMBL/GenBank/DDBJ databases">
        <title>Genomic and Phenotypic Diversity of Colwellia psychrerythraea strains from Disparate Marine Basins.</title>
        <authorList>
            <person name="Techtmann S.M."/>
            <person name="Stelling S.C."/>
            <person name="Utturkar S.M."/>
            <person name="Alshibli N."/>
            <person name="Harris A."/>
            <person name="Brown S.D."/>
            <person name="Hazen T.C."/>
        </authorList>
    </citation>
    <scope>NUCLEOTIDE SEQUENCE [LARGE SCALE GENOMIC DNA]</scope>
    <source>
        <strain evidence="6 7">GAB14E</strain>
    </source>
</reference>
<dbReference type="SMART" id="SM00824">
    <property type="entry name" value="PKS_TE"/>
    <property type="match status" value="1"/>
</dbReference>
<dbReference type="Gene3D" id="3.40.50.980">
    <property type="match status" value="4"/>
</dbReference>
<dbReference type="InterPro" id="IPR023213">
    <property type="entry name" value="CAT-like_dom_sf"/>
</dbReference>
<proteinExistence type="inferred from homology"/>
<keyword evidence="4" id="KW-0597">Phosphoprotein</keyword>
<evidence type="ECO:0000313" key="7">
    <source>
        <dbReference type="Proteomes" id="UP000029868"/>
    </source>
</evidence>
<dbReference type="NCBIfam" id="NF003417">
    <property type="entry name" value="PRK04813.1"/>
    <property type="match status" value="2"/>
</dbReference>
<comment type="caution">
    <text evidence="6">The sequence shown here is derived from an EMBL/GenBank/DDBJ whole genome shotgun (WGS) entry which is preliminary data.</text>
</comment>
<dbReference type="FunFam" id="2.30.38.10:FF:000001">
    <property type="entry name" value="Non-ribosomal peptide synthetase PvdI"/>
    <property type="match status" value="2"/>
</dbReference>
<dbReference type="FunFam" id="3.40.50.980:FF:000001">
    <property type="entry name" value="Non-ribosomal peptide synthetase"/>
    <property type="match status" value="2"/>
</dbReference>
<dbReference type="Gene3D" id="3.30.300.30">
    <property type="match status" value="2"/>
</dbReference>
<dbReference type="PANTHER" id="PTHR45527:SF1">
    <property type="entry name" value="FATTY ACID SYNTHASE"/>
    <property type="match status" value="1"/>
</dbReference>
<gene>
    <name evidence="6" type="ORF">GAB14E_1118</name>
</gene>
<dbReference type="GO" id="GO:0043041">
    <property type="term" value="P:amino acid activation for nonribosomal peptide biosynthetic process"/>
    <property type="evidence" value="ECO:0007669"/>
    <property type="project" value="TreeGrafter"/>
</dbReference>
<dbReference type="GO" id="GO:0008881">
    <property type="term" value="F:glutamate racemase activity"/>
    <property type="evidence" value="ECO:0007669"/>
    <property type="project" value="UniProtKB-EC"/>
</dbReference>
<dbReference type="PROSITE" id="PS50075">
    <property type="entry name" value="CARRIER"/>
    <property type="match status" value="2"/>
</dbReference>
<dbReference type="Gene3D" id="3.40.50.1820">
    <property type="entry name" value="alpha/beta hydrolase"/>
    <property type="match status" value="1"/>
</dbReference>
<dbReference type="PATRIC" id="fig|28229.3.peg.274"/>
<comment type="similarity">
    <text evidence="2">Belongs to the ATP-dependent AMP-binding enzyme family.</text>
</comment>
<dbReference type="FunFam" id="1.10.1200.10:FF:000005">
    <property type="entry name" value="Nonribosomal peptide synthetase 1"/>
    <property type="match status" value="2"/>
</dbReference>
<dbReference type="EMBL" id="JQEC01000002">
    <property type="protein sequence ID" value="KGJ97529.1"/>
    <property type="molecule type" value="Genomic_DNA"/>
</dbReference>
<dbReference type="CDD" id="cd17646">
    <property type="entry name" value="A_NRPS_AB3403-like"/>
    <property type="match status" value="2"/>
</dbReference>
<dbReference type="Gene3D" id="3.30.559.30">
    <property type="entry name" value="Nonribosomal peptide synthetase, condensation domain"/>
    <property type="match status" value="2"/>
</dbReference>
<dbReference type="PANTHER" id="PTHR45527">
    <property type="entry name" value="NONRIBOSOMAL PEPTIDE SYNTHETASE"/>
    <property type="match status" value="1"/>
</dbReference>
<dbReference type="RefSeq" id="WP_033080395.1">
    <property type="nucleotide sequence ID" value="NZ_JQEC01000002.1"/>
</dbReference>
<dbReference type="InterPro" id="IPR000873">
    <property type="entry name" value="AMP-dep_synth/lig_dom"/>
</dbReference>
<comment type="cofactor">
    <cofactor evidence="1">
        <name>pantetheine 4'-phosphate</name>
        <dbReference type="ChEBI" id="CHEBI:47942"/>
    </cofactor>
</comment>
<dbReference type="Gene3D" id="1.10.1200.10">
    <property type="entry name" value="ACP-like"/>
    <property type="match status" value="2"/>
</dbReference>
<dbReference type="CDD" id="cd19531">
    <property type="entry name" value="LCL_NRPS-like"/>
    <property type="match status" value="1"/>
</dbReference>
<dbReference type="InterPro" id="IPR029058">
    <property type="entry name" value="AB_hydrolase_fold"/>
</dbReference>
<dbReference type="Pfam" id="PF13193">
    <property type="entry name" value="AMP-binding_C"/>
    <property type="match status" value="2"/>
</dbReference>
<evidence type="ECO:0000256" key="4">
    <source>
        <dbReference type="ARBA" id="ARBA00022553"/>
    </source>
</evidence>
<dbReference type="InterPro" id="IPR036736">
    <property type="entry name" value="ACP-like_sf"/>
</dbReference>
<dbReference type="Pfam" id="PF00501">
    <property type="entry name" value="AMP-binding"/>
    <property type="match status" value="2"/>
</dbReference>
<evidence type="ECO:0000313" key="6">
    <source>
        <dbReference type="EMBL" id="KGJ97529.1"/>
    </source>
</evidence>
<sequence length="2436" mass="272790">MSQQVIQRIAEKFHQLPSSKQQLVYQKIRQDGLSVRQFPVLANSAKIANYRALSYAQQRQWFLWHLDPDSSAYHISGGLLLEGQLDTLALQQVFNTLIDRHETLRTYFEQDDDGQIQQVVRQQMPFKVQHVDLQNSNEKQQDKALSTLTKTPFDLWQGPLIRVGLLQLAKQKYQLILVLHHIITDGVSLQILVDEFVTCYKAILAGESNNLSELPIQYLDYALWQHHWLSAGEQARQLSYWCQQLGDDHPVLRLQNEPLKPNSQPSMAAYYHWSLPDELSQQIGLFAQQQQASHFMVLLAAFQVLLHRHSGLQDIRVGTPVANRTRSELADVVGLFVNTQILRTQFDSHMSLGDVLAQVKAAALGAQEHQDLPFEQLVEALQPDRSVYNHPLFQVMLNYQYSDRSQLTVLPNLTVTEQDTGAQNAQFELILDVQESTAGEYQLTFTYAQEALDDVYVKRIAAHLQLVLQTMVENSDAIIDDIALLDQEELAQLRTWGVNTEQEDITPVHIKFEQQTLLQPSSVAVVFADQHLSYEQLNQQANQLAHYLFAQGINTESRIGVALERSLETAVVLLAILKAGALFVPLDTNYPAERLNFIIENSDLSLLISHVQARASLPESSIPILWLDDCELSHHATQNLNLSCHPEQLAYVIYTSGSTGRPKGAAISHQALSNCMAWMQRQYQPTREDAVLHKAAFGFDVSCWELFFPLSEGIKLVIAKPDDHRDPELIIQLMQQEQVTITNFPPAMQQAFLEQANIAKGRGLRQIMCGGEAVPAELKQQTYSLLPKVTMNNLYGPTETTIHVTHWPCANDERTLLPIGQPISATRTYVLDVGLNPVPQGVSGELYIAGLALARGYLARPDLTADRFVADSLAADGSRMYRTGDLVRWNTEGLLEYLGRIDDQVQIRGFRIELGEIEAQLHRLDNVQEAVVMSKMSPVGEQLVAYLVGNIIDTDTLALQLAKTLPDYMVPSVFNVLTAMPLSPNGKVNRKVLPEPQWQQQEAYVAPQGEVELKLALWWREMLNVAQVGRNDNFFSLGGHSLLAIQLLDKIRQAGWQVQVKTLFSQPVLKNFATVIQCTPDDNKWNVPANGIPDNCTKITPEMLPLVTLTSANIDLLCEKTPDGVNNIQDVYPLTPLQEGILFHHLLQQKGDAYITKNLMRFTDRNTLECFIADLNKVIARHDILRTAVLWQGLPEPLQIVQRQASLVLNWQQYPLHSKHENPGAWLTAFVSPDQYRIDIQQAPLLRAIAIQEPGQKSCWLQLPSHHLIMDHTSLEILVTEIQQIQAGQLANLPTPVPFRNFVAIAQQGRTAAEHQNFFSELLADVTVPTAPFNLLNIQGNGANIDKAEWSLPADITTQIRQLAIDHEVSAAAIFHLAWALVLSKLTGNENPVFGTVLFGRMHAGENSQHAVGMFINTLPIRFRLADIDLTTGLIQAHQVLTGLLDHDTASLTLAQGCSGVAKGTPLFSTLFNYRYSPPIPEEQQRVWPGVEVFGSEEQTNYPIGMSIDDQGTGFNLVAQSVAGISPTQLCTYLHQALCSLLNTATDNQVKRLSDVNILSDEQWKTQQSWSLNKQTEKHTPVHVQFAVHAQAQPAAEALSFAGKTMTYQALNQQANRLAHYLIAQGIGAESRVAVVMARSHEMIISLLAIMKTGALYVPLDIDYPADRLAYIVENSQVNLLLSHQTAIGKVPETTVPCDIWEKLNLLDYPNTDPALNYHPEQLAYAIYTSGSTGRPKGAAISHRSLANCMAWMQKRYKLTREDVVLHKAPFGFDVSCWEIFWPLSEGIKLVVAQPGDHKDPDRLISLIQQEAITTLNFVPAMQQAFLDQVDIRQRTSLKHIMVGGEAMPPELKRRTFELLPDATMYNLYGPTEATIHVTHWTCENDERTLVPIGAPISDTSTYVLDEYLNLVPPGISGELYLGGVGLARGYLQRPDLTADRFVANPFDKNGSRLYRTGDLVRWNNEGLLEYLGRLDHQIKIRGLRVELGEIEAQLCTLPEVQEAVVVAKTSPNGNKLAAFVVGQALDVAALKVKLSLMLPDYMIPSAFIVLADLPLSANGKVDRKALPAIEWQDESLFFAPQGGTEKALANIWKQVLGIDKISRKANFFEIGGDSISCLKVVSLAREQNYAIAVKQVFEYPVLYELASQLAVTDEFTVNKLDNAIVRLNQENTIQPPVFCLHDGFGKVWDYSALALSLNGQRTVYGLPFNRTQLSGDAADLIALVQQHLTNIRAIQPTGPYYLCGWSFGATLAHWLAAELQQQGQEVAQVVLLDPYVPPQVGENHDANLQVQLHTFFSLLLETSSLQVLANDPILTKHMLKLKYSSDITLGIEQLMQIVIAHASTTFMHGYQHINAVELFQLFAGFQPLFLSAINLKKLPRVEAPTQIFWTEKRPQSHHAWWYEWLANEQLESKILQTDHFKIVRAPEVLAEFIKE</sequence>
<feature type="domain" description="Carrier" evidence="5">
    <location>
        <begin position="1006"/>
        <end position="1080"/>
    </location>
</feature>
<dbReference type="GO" id="GO:0009366">
    <property type="term" value="C:enterobactin synthetase complex"/>
    <property type="evidence" value="ECO:0007669"/>
    <property type="project" value="TreeGrafter"/>
</dbReference>
<dbReference type="InterPro" id="IPR001242">
    <property type="entry name" value="Condensation_dom"/>
</dbReference>
<dbReference type="OrthoDB" id="9803968at2"/>
<dbReference type="InterPro" id="IPR045851">
    <property type="entry name" value="AMP-bd_C_sf"/>
</dbReference>
<dbReference type="Pfam" id="PF00550">
    <property type="entry name" value="PP-binding"/>
    <property type="match status" value="2"/>
</dbReference>
<dbReference type="NCBIfam" id="TIGR01733">
    <property type="entry name" value="AA-adenyl-dom"/>
    <property type="match status" value="2"/>
</dbReference>
<evidence type="ECO:0000256" key="1">
    <source>
        <dbReference type="ARBA" id="ARBA00001957"/>
    </source>
</evidence>
<dbReference type="GO" id="GO:0009239">
    <property type="term" value="P:enterobactin biosynthetic process"/>
    <property type="evidence" value="ECO:0007669"/>
    <property type="project" value="TreeGrafter"/>
</dbReference>
<dbReference type="CDD" id="cd19544">
    <property type="entry name" value="E-C_NRPS"/>
    <property type="match status" value="1"/>
</dbReference>
<evidence type="ECO:0000256" key="3">
    <source>
        <dbReference type="ARBA" id="ARBA00022450"/>
    </source>
</evidence>
<dbReference type="SUPFAM" id="SSF47336">
    <property type="entry name" value="ACP-like"/>
    <property type="match status" value="2"/>
</dbReference>
<dbReference type="SUPFAM" id="SSF52777">
    <property type="entry name" value="CoA-dependent acyltransferases"/>
    <property type="match status" value="4"/>
</dbReference>
<dbReference type="SUPFAM" id="SSF53474">
    <property type="entry name" value="alpha/beta-Hydrolases"/>
    <property type="match status" value="1"/>
</dbReference>
<accession>A0A099L3K5</accession>
<dbReference type="InterPro" id="IPR020845">
    <property type="entry name" value="AMP-binding_CS"/>
</dbReference>
<keyword evidence="6" id="KW-0413">Isomerase</keyword>
<dbReference type="InterPro" id="IPR001031">
    <property type="entry name" value="Thioesterase"/>
</dbReference>
<dbReference type="PROSITE" id="PS00012">
    <property type="entry name" value="PHOSPHOPANTETHEINE"/>
    <property type="match status" value="2"/>
</dbReference>
<dbReference type="Pfam" id="PF00668">
    <property type="entry name" value="Condensation"/>
    <property type="match status" value="2"/>
</dbReference>
<dbReference type="InterPro" id="IPR009081">
    <property type="entry name" value="PP-bd_ACP"/>
</dbReference>
<dbReference type="InterPro" id="IPR010071">
    <property type="entry name" value="AA_adenyl_dom"/>
</dbReference>
<dbReference type="Proteomes" id="UP000029868">
    <property type="component" value="Unassembled WGS sequence"/>
</dbReference>
<keyword evidence="3" id="KW-0596">Phosphopantetheine</keyword>
<dbReference type="GO" id="GO:0031177">
    <property type="term" value="F:phosphopantetheine binding"/>
    <property type="evidence" value="ECO:0007669"/>
    <property type="project" value="TreeGrafter"/>
</dbReference>
<dbReference type="InterPro" id="IPR025110">
    <property type="entry name" value="AMP-bd_C"/>
</dbReference>
<dbReference type="PROSITE" id="PS00455">
    <property type="entry name" value="AMP_BINDING"/>
    <property type="match status" value="1"/>
</dbReference>
<organism evidence="6 7">
    <name type="scientific">Colwellia psychrerythraea</name>
    <name type="common">Vibrio psychroerythus</name>
    <dbReference type="NCBI Taxonomy" id="28229"/>
    <lineage>
        <taxon>Bacteria</taxon>
        <taxon>Pseudomonadati</taxon>
        <taxon>Pseudomonadota</taxon>
        <taxon>Gammaproteobacteria</taxon>
        <taxon>Alteromonadales</taxon>
        <taxon>Colwelliaceae</taxon>
        <taxon>Colwellia</taxon>
    </lineage>
</organism>
<dbReference type="GO" id="GO:0005829">
    <property type="term" value="C:cytosol"/>
    <property type="evidence" value="ECO:0007669"/>
    <property type="project" value="TreeGrafter"/>
</dbReference>
<dbReference type="InterPro" id="IPR006162">
    <property type="entry name" value="Ppantetheine_attach_site"/>
</dbReference>
<protein>
    <submittedName>
        <fullName evidence="6">Amino acid adenylation domain protein</fullName>
        <ecNumber evidence="6">5.1.1.3</ecNumber>
    </submittedName>
</protein>
<dbReference type="FunFam" id="3.40.50.980:FF:000002">
    <property type="entry name" value="Enterobactin synthetase component F"/>
    <property type="match status" value="2"/>
</dbReference>
<dbReference type="SUPFAM" id="SSF56801">
    <property type="entry name" value="Acetyl-CoA synthetase-like"/>
    <property type="match status" value="2"/>
</dbReference>
<dbReference type="Pfam" id="PF00975">
    <property type="entry name" value="Thioesterase"/>
    <property type="match status" value="1"/>
</dbReference>
<dbReference type="EC" id="5.1.1.3" evidence="6"/>